<accession>A0A2U1M7B2</accession>
<keyword evidence="3" id="KW-1185">Reference proteome</keyword>
<name>A0A2U1M7B2_ARTAN</name>
<gene>
    <name evidence="2" type="ORF">CTI12_AA412280</name>
</gene>
<dbReference type="OrthoDB" id="2020529at2759"/>
<organism evidence="2 3">
    <name type="scientific">Artemisia annua</name>
    <name type="common">Sweet wormwood</name>
    <dbReference type="NCBI Taxonomy" id="35608"/>
    <lineage>
        <taxon>Eukaryota</taxon>
        <taxon>Viridiplantae</taxon>
        <taxon>Streptophyta</taxon>
        <taxon>Embryophyta</taxon>
        <taxon>Tracheophyta</taxon>
        <taxon>Spermatophyta</taxon>
        <taxon>Magnoliopsida</taxon>
        <taxon>eudicotyledons</taxon>
        <taxon>Gunneridae</taxon>
        <taxon>Pentapetalae</taxon>
        <taxon>asterids</taxon>
        <taxon>campanulids</taxon>
        <taxon>Asterales</taxon>
        <taxon>Asteraceae</taxon>
        <taxon>Asteroideae</taxon>
        <taxon>Anthemideae</taxon>
        <taxon>Artemisiinae</taxon>
        <taxon>Artemisia</taxon>
    </lineage>
</organism>
<sequence>MADQVAVLEELNNEAAEVQTDEAKPMETDPQAPAEPSSQSEKPDINDLPVEENQVSENSHVERQDHNKSSSGLSLNLNARDGDDDEESEEAKDQTNDDQ</sequence>
<dbReference type="PANTHER" id="PTHR34572:SF1">
    <property type="entry name" value="GOLGIN FAMILY A PROTEIN"/>
    <property type="match status" value="1"/>
</dbReference>
<feature type="compositionally biased region" description="Low complexity" evidence="1">
    <location>
        <begin position="69"/>
        <end position="78"/>
    </location>
</feature>
<protein>
    <submittedName>
        <fullName evidence="2">Uncharacterized protein</fullName>
    </submittedName>
</protein>
<evidence type="ECO:0000256" key="1">
    <source>
        <dbReference type="SAM" id="MobiDB-lite"/>
    </source>
</evidence>
<reference evidence="2 3" key="1">
    <citation type="journal article" date="2018" name="Mol. Plant">
        <title>The genome of Artemisia annua provides insight into the evolution of Asteraceae family and artemisinin biosynthesis.</title>
        <authorList>
            <person name="Shen Q."/>
            <person name="Zhang L."/>
            <person name="Liao Z."/>
            <person name="Wang S."/>
            <person name="Yan T."/>
            <person name="Shi P."/>
            <person name="Liu M."/>
            <person name="Fu X."/>
            <person name="Pan Q."/>
            <person name="Wang Y."/>
            <person name="Lv Z."/>
            <person name="Lu X."/>
            <person name="Zhang F."/>
            <person name="Jiang W."/>
            <person name="Ma Y."/>
            <person name="Chen M."/>
            <person name="Hao X."/>
            <person name="Li L."/>
            <person name="Tang Y."/>
            <person name="Lv G."/>
            <person name="Zhou Y."/>
            <person name="Sun X."/>
            <person name="Brodelius P.E."/>
            <person name="Rose J.K.C."/>
            <person name="Tang K."/>
        </authorList>
    </citation>
    <scope>NUCLEOTIDE SEQUENCE [LARGE SCALE GENOMIC DNA]</scope>
    <source>
        <strain evidence="3">cv. Huhao1</strain>
        <tissue evidence="2">Leaf</tissue>
    </source>
</reference>
<feature type="region of interest" description="Disordered" evidence="1">
    <location>
        <begin position="12"/>
        <end position="99"/>
    </location>
</feature>
<feature type="compositionally biased region" description="Basic and acidic residues" evidence="1">
    <location>
        <begin position="59"/>
        <end position="68"/>
    </location>
</feature>
<dbReference type="EMBL" id="PKPP01006257">
    <property type="protein sequence ID" value="PWA57120.1"/>
    <property type="molecule type" value="Genomic_DNA"/>
</dbReference>
<dbReference type="Proteomes" id="UP000245207">
    <property type="component" value="Unassembled WGS sequence"/>
</dbReference>
<evidence type="ECO:0000313" key="3">
    <source>
        <dbReference type="Proteomes" id="UP000245207"/>
    </source>
</evidence>
<dbReference type="AlphaFoldDB" id="A0A2U1M7B2"/>
<dbReference type="PANTHER" id="PTHR34572">
    <property type="entry name" value="GOLGIN FAMILY A PROTEIN"/>
    <property type="match status" value="1"/>
</dbReference>
<evidence type="ECO:0000313" key="2">
    <source>
        <dbReference type="EMBL" id="PWA57120.1"/>
    </source>
</evidence>
<proteinExistence type="predicted"/>
<comment type="caution">
    <text evidence="2">The sequence shown here is derived from an EMBL/GenBank/DDBJ whole genome shotgun (WGS) entry which is preliminary data.</text>
</comment>